<dbReference type="InterPro" id="IPR041657">
    <property type="entry name" value="HTH_17"/>
</dbReference>
<comment type="caution">
    <text evidence="4">The sequence shown here is derived from an EMBL/GenBank/DDBJ whole genome shotgun (WGS) entry which is preliminary data.</text>
</comment>
<evidence type="ECO:0000313" key="5">
    <source>
        <dbReference type="Proteomes" id="UP000254266"/>
    </source>
</evidence>
<dbReference type="PANTHER" id="PTHR44591">
    <property type="entry name" value="STRESS RESPONSE REGULATOR PROTEIN 1"/>
    <property type="match status" value="1"/>
</dbReference>
<dbReference type="CDD" id="cd04762">
    <property type="entry name" value="HTH_MerR-trunc"/>
    <property type="match status" value="1"/>
</dbReference>
<reference evidence="4 5" key="1">
    <citation type="journal article" date="2018" name="ISME J.">
        <title>Endosymbiont genomes yield clues of tubeworm success.</title>
        <authorList>
            <person name="Li Y."/>
            <person name="Liles M.R."/>
            <person name="Halanych K.M."/>
        </authorList>
    </citation>
    <scope>NUCLEOTIDE SEQUENCE [LARGE SCALE GENOMIC DNA]</scope>
    <source>
        <strain evidence="4">A1464</strain>
    </source>
</reference>
<keyword evidence="4" id="KW-0238">DNA-binding</keyword>
<dbReference type="PROSITE" id="PS50110">
    <property type="entry name" value="RESPONSE_REGULATORY"/>
    <property type="match status" value="1"/>
</dbReference>
<dbReference type="Pfam" id="PF12728">
    <property type="entry name" value="HTH_17"/>
    <property type="match status" value="1"/>
</dbReference>
<evidence type="ECO:0000256" key="2">
    <source>
        <dbReference type="PROSITE-ProRule" id="PRU00169"/>
    </source>
</evidence>
<dbReference type="PANTHER" id="PTHR44591:SF3">
    <property type="entry name" value="RESPONSE REGULATORY DOMAIN-CONTAINING PROTEIN"/>
    <property type="match status" value="1"/>
</dbReference>
<dbReference type="SUPFAM" id="SSF52172">
    <property type="entry name" value="CheY-like"/>
    <property type="match status" value="1"/>
</dbReference>
<dbReference type="InterPro" id="IPR050595">
    <property type="entry name" value="Bact_response_regulator"/>
</dbReference>
<dbReference type="Proteomes" id="UP000254266">
    <property type="component" value="Unassembled WGS sequence"/>
</dbReference>
<gene>
    <name evidence="4" type="ORF">DIZ80_01825</name>
</gene>
<evidence type="ECO:0000259" key="3">
    <source>
        <dbReference type="PROSITE" id="PS50110"/>
    </source>
</evidence>
<dbReference type="AlphaFoldDB" id="A0A370DM93"/>
<protein>
    <submittedName>
        <fullName evidence="4">DNA-binding protein</fullName>
    </submittedName>
</protein>
<dbReference type="CDD" id="cd00156">
    <property type="entry name" value="REC"/>
    <property type="match status" value="1"/>
</dbReference>
<keyword evidence="5" id="KW-1185">Reference proteome</keyword>
<organism evidence="4 5">
    <name type="scientific">endosymbiont of Galathealinum brachiosum</name>
    <dbReference type="NCBI Taxonomy" id="2200906"/>
    <lineage>
        <taxon>Bacteria</taxon>
        <taxon>Pseudomonadati</taxon>
        <taxon>Pseudomonadota</taxon>
        <taxon>Gammaproteobacteria</taxon>
        <taxon>sulfur-oxidizing symbionts</taxon>
    </lineage>
</organism>
<dbReference type="SMART" id="SM00448">
    <property type="entry name" value="REC"/>
    <property type="match status" value="1"/>
</dbReference>
<sequence length="198" mass="21922">MTDSIKGKTYLTPSEVADLLMVSSAAIRRWAALGELKALTTPGGHRRFLPEHVKEFAKSRNIVIDQNENEIEQGIRVLVVDDDKQFSGYLMKMLGRYPGKLLPELAENGFEAGIKVHDFNPDVVLLDLMMPGMDGFQVCEQLKSDDQTQDVRVIAMTGYPSASNTKNILQAGAEVCLPKPINRKVLLKHLGLKLTESA</sequence>
<dbReference type="Gene3D" id="3.40.50.2300">
    <property type="match status" value="1"/>
</dbReference>
<evidence type="ECO:0000313" key="4">
    <source>
        <dbReference type="EMBL" id="RDH85690.1"/>
    </source>
</evidence>
<dbReference type="NCBIfam" id="TIGR01764">
    <property type="entry name" value="excise"/>
    <property type="match status" value="1"/>
</dbReference>
<dbReference type="GO" id="GO:0000160">
    <property type="term" value="P:phosphorelay signal transduction system"/>
    <property type="evidence" value="ECO:0007669"/>
    <property type="project" value="InterPro"/>
</dbReference>
<dbReference type="SUPFAM" id="SSF46955">
    <property type="entry name" value="Putative DNA-binding domain"/>
    <property type="match status" value="1"/>
</dbReference>
<name>A0A370DM93_9GAMM</name>
<dbReference type="InterPro" id="IPR011006">
    <property type="entry name" value="CheY-like_superfamily"/>
</dbReference>
<feature type="modified residue" description="4-aspartylphosphate" evidence="2">
    <location>
        <position position="127"/>
    </location>
</feature>
<proteinExistence type="predicted"/>
<keyword evidence="1 2" id="KW-0597">Phosphoprotein</keyword>
<feature type="domain" description="Response regulatory" evidence="3">
    <location>
        <begin position="76"/>
        <end position="194"/>
    </location>
</feature>
<evidence type="ECO:0000256" key="1">
    <source>
        <dbReference type="ARBA" id="ARBA00022553"/>
    </source>
</evidence>
<dbReference type="InterPro" id="IPR009061">
    <property type="entry name" value="DNA-bd_dom_put_sf"/>
</dbReference>
<dbReference type="GO" id="GO:0003677">
    <property type="term" value="F:DNA binding"/>
    <property type="evidence" value="ECO:0007669"/>
    <property type="project" value="UniProtKB-KW"/>
</dbReference>
<dbReference type="InterPro" id="IPR001789">
    <property type="entry name" value="Sig_transdc_resp-reg_receiver"/>
</dbReference>
<dbReference type="EMBL" id="QFXC01000003">
    <property type="protein sequence ID" value="RDH85690.1"/>
    <property type="molecule type" value="Genomic_DNA"/>
</dbReference>
<dbReference type="Pfam" id="PF00072">
    <property type="entry name" value="Response_reg"/>
    <property type="match status" value="1"/>
</dbReference>
<dbReference type="InterPro" id="IPR010093">
    <property type="entry name" value="SinI_DNA-bd"/>
</dbReference>
<dbReference type="Gene3D" id="1.10.1660.10">
    <property type="match status" value="1"/>
</dbReference>
<accession>A0A370DM93</accession>